<dbReference type="Proteomes" id="UP001187346">
    <property type="component" value="Unassembled WGS sequence"/>
</dbReference>
<evidence type="ECO:0000313" key="2">
    <source>
        <dbReference type="Proteomes" id="UP001187346"/>
    </source>
</evidence>
<evidence type="ECO:0000313" key="1">
    <source>
        <dbReference type="EMBL" id="MDV7220133.1"/>
    </source>
</evidence>
<dbReference type="EMBL" id="JAWMAJ010000118">
    <property type="protein sequence ID" value="MDV7220133.1"/>
    <property type="molecule type" value="Genomic_DNA"/>
</dbReference>
<organism evidence="1 2">
    <name type="scientific">Streptomyces prunicolor</name>
    <dbReference type="NCBI Taxonomy" id="67348"/>
    <lineage>
        <taxon>Bacteria</taxon>
        <taxon>Bacillati</taxon>
        <taxon>Actinomycetota</taxon>
        <taxon>Actinomycetes</taxon>
        <taxon>Kitasatosporales</taxon>
        <taxon>Streptomycetaceae</taxon>
        <taxon>Streptomyces</taxon>
    </lineage>
</organism>
<comment type="caution">
    <text evidence="1">The sequence shown here is derived from an EMBL/GenBank/DDBJ whole genome shotgun (WGS) entry which is preliminary data.</text>
</comment>
<gene>
    <name evidence="1" type="ORF">R5A26_29750</name>
</gene>
<accession>A0ABU4FJE3</accession>
<keyword evidence="2" id="KW-1185">Reference proteome</keyword>
<sequence>MVLATVRPAGVVEALLGGEIEKDDALLVVVDASLLGRQLPADAVQQSGEFLQLIRARAGVGLVLVGIGGTRLVLDVPHRPVVHDAGVLENDRGLLHVGTGVDVVILKEPLDRVEDAPLHHLDVAACVVVLEHVVHVPGRVRLAQAHRPFLLVEFRAPAVLSWVEQPDEHQRHVHGRGEPGAAVPGPAGLVGLAVGGTQRGMERVHHVGADGDPQIVVLIGEAHEDRGRQFTVPGDDPGAQEPAGHFRGEFRADGLCALFGQDVQ</sequence>
<dbReference type="RefSeq" id="WP_317773807.1">
    <property type="nucleotide sequence ID" value="NZ_JAWMAJ010000118.1"/>
</dbReference>
<proteinExistence type="predicted"/>
<reference evidence="1 2" key="1">
    <citation type="submission" date="2023-10" db="EMBL/GenBank/DDBJ databases">
        <title>Characterization of rhizosphere-enriched actinobacteria from wheat plants lab-grown on chernevaya soil.</title>
        <authorList>
            <person name="Tikhonova E.N."/>
            <person name="Konopkin A."/>
            <person name="Kravchenko I.K."/>
        </authorList>
    </citation>
    <scope>NUCLEOTIDE SEQUENCE [LARGE SCALE GENOMIC DNA]</scope>
    <source>
        <strain evidence="1 2">RR29</strain>
    </source>
</reference>
<name>A0ABU4FJE3_9ACTN</name>
<protein>
    <submittedName>
        <fullName evidence="1">Uncharacterized protein</fullName>
    </submittedName>
</protein>